<keyword evidence="5 9" id="KW-1133">Transmembrane helix</keyword>
<comment type="caution">
    <text evidence="10">The sequence shown here is derived from an EMBL/GenBank/DDBJ whole genome shotgun (WGS) entry which is preliminary data.</text>
</comment>
<keyword evidence="7 9" id="KW-0472">Membrane</keyword>
<feature type="transmembrane region" description="Helical" evidence="9">
    <location>
        <begin position="488"/>
        <end position="510"/>
    </location>
</feature>
<sequence length="672" mass="74828">MAVLEVKKLNICAMRKDEKEIMQTLQRWGLMQIDGSAFEGTDVEIPNTTEERMKLERAISSMENALEVMETYSPEKKGMFASLEGKTPTAADRLDEVYAQRNKLMETVETVNSNMKTIVENRVAVDRNKVAMETLEPWLLLDVSMDFTGTDRTSFLIGSIGKTDTVEEIYDAIGEYVADLSQIDVTVVSKDKYQTCIAVVCLSEYEKSVENGLHALGFVRISGSFSGIAADEKKRLEDENLAMEKENEDLAGQIAKMAEHRSEIRMLSDVYRATAKRLEAMNYVPQSEKAFFISGYAAAKDAESIAKKLDKRFDLYVDVTDPAADEDVPVILKNKGLGSSVEGIVDSYGLPHKGEVDPSSIMGIFYVILFGMMLSDAAYGVIVTVTMAVLLKKFKNMEESMRKSLKMFMYCGISTIVWGVLFGGYFGDAVDVISKTFMGEQVSIPPLWFAPLNDPMRLLMYCMIIGVIHMYVGMGIKGYMYIKKKEYANFFCDVVLWLCMLTGLVMMLLPTELFYSLSGWEISYPASVALLSKILAAGGAIGILFTAGRGRKNPALRLALGAYDLYNITGWLSDLLSYSRLLALGLATGVIASVFNQIGAMGGDSVFGIIFFIIVFIIGHVFNMSINILGAYVHTNRLQYVEFFGKFYEGGGRIFEPFKTGTKYVDIREEKE</sequence>
<keyword evidence="8" id="KW-0175">Coiled coil</keyword>
<feature type="coiled-coil region" evidence="8">
    <location>
        <begin position="229"/>
        <end position="263"/>
    </location>
</feature>
<dbReference type="Proteomes" id="UP001516588">
    <property type="component" value="Unassembled WGS sequence"/>
</dbReference>
<organism evidence="10 11">
    <name type="scientific">Gallibacter intestinalis</name>
    <dbReference type="NCBI Taxonomy" id="2779356"/>
    <lineage>
        <taxon>Bacteria</taxon>
        <taxon>Bacillati</taxon>
        <taxon>Bacillota</taxon>
        <taxon>Clostridia</taxon>
        <taxon>Eubacteriales</taxon>
        <taxon>Eubacteriaceae</taxon>
        <taxon>Gallibacter</taxon>
    </lineage>
</organism>
<keyword evidence="6" id="KW-0406">Ion transport</keyword>
<protein>
    <submittedName>
        <fullName evidence="10">V-type ATP synthase subunit I</fullName>
    </submittedName>
</protein>
<evidence type="ECO:0000313" key="11">
    <source>
        <dbReference type="Proteomes" id="UP001516588"/>
    </source>
</evidence>
<feature type="transmembrane region" description="Helical" evidence="9">
    <location>
        <begin position="581"/>
        <end position="600"/>
    </location>
</feature>
<comment type="subcellular location">
    <subcellularLocation>
        <location evidence="1">Membrane</location>
        <topology evidence="1">Multi-pass membrane protein</topology>
    </subcellularLocation>
</comment>
<dbReference type="Gene3D" id="3.30.70.2750">
    <property type="match status" value="1"/>
</dbReference>
<dbReference type="PANTHER" id="PTHR11629:SF63">
    <property type="entry name" value="V-TYPE PROTON ATPASE SUBUNIT A"/>
    <property type="match status" value="1"/>
</dbReference>
<dbReference type="Pfam" id="PF01496">
    <property type="entry name" value="V_ATPase_I"/>
    <property type="match status" value="2"/>
</dbReference>
<reference evidence="10 11" key="1">
    <citation type="submission" date="2020-10" db="EMBL/GenBank/DDBJ databases">
        <title>ChiBAC.</title>
        <authorList>
            <person name="Zenner C."/>
            <person name="Hitch T.C.A."/>
            <person name="Clavel T."/>
        </authorList>
    </citation>
    <scope>NUCLEOTIDE SEQUENCE [LARGE SCALE GENOMIC DNA]</scope>
    <source>
        <strain evidence="10 11">DSM 108706</strain>
    </source>
</reference>
<dbReference type="InterPro" id="IPR002490">
    <property type="entry name" value="V-ATPase_116kDa_su"/>
</dbReference>
<dbReference type="RefSeq" id="WP_226384839.1">
    <property type="nucleotide sequence ID" value="NZ_JADCKA010000002.1"/>
</dbReference>
<evidence type="ECO:0000256" key="6">
    <source>
        <dbReference type="ARBA" id="ARBA00023065"/>
    </source>
</evidence>
<accession>A0ABR9QWC1</accession>
<dbReference type="PANTHER" id="PTHR11629">
    <property type="entry name" value="VACUOLAR PROTON ATPASES"/>
    <property type="match status" value="1"/>
</dbReference>
<comment type="similarity">
    <text evidence="2">Belongs to the V-ATPase 116 kDa subunit family.</text>
</comment>
<feature type="transmembrane region" description="Helical" evidence="9">
    <location>
        <begin position="606"/>
        <end position="629"/>
    </location>
</feature>
<name>A0ABR9QWC1_9FIRM</name>
<evidence type="ECO:0000256" key="9">
    <source>
        <dbReference type="SAM" id="Phobius"/>
    </source>
</evidence>
<dbReference type="Gene3D" id="1.20.1460.20">
    <property type="match status" value="1"/>
</dbReference>
<evidence type="ECO:0000256" key="3">
    <source>
        <dbReference type="ARBA" id="ARBA00022448"/>
    </source>
</evidence>
<keyword evidence="4 9" id="KW-0812">Transmembrane</keyword>
<evidence type="ECO:0000256" key="5">
    <source>
        <dbReference type="ARBA" id="ARBA00022989"/>
    </source>
</evidence>
<evidence type="ECO:0000256" key="1">
    <source>
        <dbReference type="ARBA" id="ARBA00004141"/>
    </source>
</evidence>
<evidence type="ECO:0000256" key="7">
    <source>
        <dbReference type="ARBA" id="ARBA00023136"/>
    </source>
</evidence>
<proteinExistence type="inferred from homology"/>
<dbReference type="EMBL" id="JADCKA010000002">
    <property type="protein sequence ID" value="MBE5035176.1"/>
    <property type="molecule type" value="Genomic_DNA"/>
</dbReference>
<feature type="transmembrane region" description="Helical" evidence="9">
    <location>
        <begin position="522"/>
        <end position="547"/>
    </location>
</feature>
<evidence type="ECO:0000256" key="8">
    <source>
        <dbReference type="SAM" id="Coils"/>
    </source>
</evidence>
<feature type="transmembrane region" description="Helical" evidence="9">
    <location>
        <begin position="364"/>
        <end position="391"/>
    </location>
</feature>
<dbReference type="Gene3D" id="3.30.70.2170">
    <property type="match status" value="1"/>
</dbReference>
<keyword evidence="3" id="KW-0813">Transport</keyword>
<gene>
    <name evidence="10" type="ORF">INF20_02645</name>
</gene>
<feature type="transmembrane region" description="Helical" evidence="9">
    <location>
        <begin position="458"/>
        <end position="476"/>
    </location>
</feature>
<keyword evidence="11" id="KW-1185">Reference proteome</keyword>
<evidence type="ECO:0000256" key="2">
    <source>
        <dbReference type="ARBA" id="ARBA00009904"/>
    </source>
</evidence>
<feature type="transmembrane region" description="Helical" evidence="9">
    <location>
        <begin position="407"/>
        <end position="427"/>
    </location>
</feature>
<evidence type="ECO:0000313" key="10">
    <source>
        <dbReference type="EMBL" id="MBE5035176.1"/>
    </source>
</evidence>
<evidence type="ECO:0000256" key="4">
    <source>
        <dbReference type="ARBA" id="ARBA00022692"/>
    </source>
</evidence>